<evidence type="ECO:0000313" key="4">
    <source>
        <dbReference type="EMBL" id="KGF49376.1"/>
    </source>
</evidence>
<protein>
    <submittedName>
        <fullName evidence="4">ATPase</fullName>
    </submittedName>
</protein>
<dbReference type="PANTHER" id="PTHR23073">
    <property type="entry name" value="26S PROTEASOME REGULATORY SUBUNIT"/>
    <property type="match status" value="1"/>
</dbReference>
<gene>
    <name evidence="4" type="ORF">HMPREF9302_10885</name>
</gene>
<dbReference type="Gene3D" id="3.40.50.300">
    <property type="entry name" value="P-loop containing nucleotide triphosphate hydrolases"/>
    <property type="match status" value="1"/>
</dbReference>
<keyword evidence="1" id="KW-0547">Nucleotide-binding</keyword>
<evidence type="ECO:0000259" key="3">
    <source>
        <dbReference type="Pfam" id="PF00004"/>
    </source>
</evidence>
<dbReference type="GO" id="GO:0016887">
    <property type="term" value="F:ATP hydrolysis activity"/>
    <property type="evidence" value="ECO:0007669"/>
    <property type="project" value="InterPro"/>
</dbReference>
<name>A0A096ARP4_9BACT</name>
<evidence type="ECO:0000313" key="5">
    <source>
        <dbReference type="Proteomes" id="UP000029614"/>
    </source>
</evidence>
<accession>A0A096ARP4</accession>
<proteinExistence type="predicted"/>
<evidence type="ECO:0000256" key="1">
    <source>
        <dbReference type="ARBA" id="ARBA00022741"/>
    </source>
</evidence>
<organism evidence="4 5">
    <name type="scientific">Prevotella amnii DNF00058</name>
    <dbReference type="NCBI Taxonomy" id="1401066"/>
    <lineage>
        <taxon>Bacteria</taxon>
        <taxon>Pseudomonadati</taxon>
        <taxon>Bacteroidota</taxon>
        <taxon>Bacteroidia</taxon>
        <taxon>Bacteroidales</taxon>
        <taxon>Prevotellaceae</taxon>
        <taxon>Prevotella</taxon>
    </lineage>
</organism>
<dbReference type="InterPro" id="IPR003959">
    <property type="entry name" value="ATPase_AAA_core"/>
</dbReference>
<feature type="non-terminal residue" evidence="4">
    <location>
        <position position="166"/>
    </location>
</feature>
<evidence type="ECO:0000256" key="2">
    <source>
        <dbReference type="ARBA" id="ARBA00022840"/>
    </source>
</evidence>
<dbReference type="InterPro" id="IPR027417">
    <property type="entry name" value="P-loop_NTPase"/>
</dbReference>
<dbReference type="GO" id="GO:0005524">
    <property type="term" value="F:ATP binding"/>
    <property type="evidence" value="ECO:0007669"/>
    <property type="project" value="UniProtKB-KW"/>
</dbReference>
<keyword evidence="5" id="KW-1185">Reference proteome</keyword>
<feature type="domain" description="ATPase AAA-type core" evidence="3">
    <location>
        <begin position="121"/>
        <end position="166"/>
    </location>
</feature>
<dbReference type="Pfam" id="PF00004">
    <property type="entry name" value="AAA"/>
    <property type="match status" value="1"/>
</dbReference>
<comment type="caution">
    <text evidence="4">The sequence shown here is derived from an EMBL/GenBank/DDBJ whole genome shotgun (WGS) entry which is preliminary data.</text>
</comment>
<dbReference type="AlphaFoldDB" id="A0A096ARP4"/>
<dbReference type="EMBL" id="JRNU01000126">
    <property type="protein sequence ID" value="KGF49376.1"/>
    <property type="molecule type" value="Genomic_DNA"/>
</dbReference>
<reference evidence="4 5" key="1">
    <citation type="submission" date="2014-07" db="EMBL/GenBank/DDBJ databases">
        <authorList>
            <person name="McCorrison J."/>
            <person name="Sanka R."/>
            <person name="Torralba M."/>
            <person name="Gillis M."/>
            <person name="Haft D.H."/>
            <person name="Methe B."/>
            <person name="Sutton G."/>
            <person name="Nelson K.E."/>
        </authorList>
    </citation>
    <scope>NUCLEOTIDE SEQUENCE [LARGE SCALE GENOMIC DNA]</scope>
    <source>
        <strain evidence="4 5">DNF00058</strain>
    </source>
</reference>
<dbReference type="Proteomes" id="UP000029614">
    <property type="component" value="Unassembled WGS sequence"/>
</dbReference>
<dbReference type="RefSeq" id="WP_036857270.1">
    <property type="nucleotide sequence ID" value="NZ_JRNU01000126.1"/>
</dbReference>
<dbReference type="SUPFAM" id="SSF52540">
    <property type="entry name" value="P-loop containing nucleoside triphosphate hydrolases"/>
    <property type="match status" value="1"/>
</dbReference>
<keyword evidence="2" id="KW-0067">ATP-binding</keyword>
<dbReference type="InterPro" id="IPR050221">
    <property type="entry name" value="26S_Proteasome_ATPase"/>
</dbReference>
<dbReference type="OrthoDB" id="7438987at2"/>
<sequence length="166" mass="18396">MSSEILRIIEGGLNNDRRKIINYSNRLATRLEAEGNVRLARCIKEQLQSSTVKNIATVDAMRMLPLDSDSKLQIVEVIPEDSTRTNIILSDSVEKQLNEFIELVKHSDELEQAGVNMPKSMLLYGVPGCGKTSIAHYASEKTNMPLVVARLDRIVSSLLGSTAKNL</sequence>